<reference evidence="1" key="1">
    <citation type="submission" date="2021-06" db="EMBL/GenBank/DDBJ databases">
        <authorList>
            <person name="Kallberg Y."/>
            <person name="Tangrot J."/>
            <person name="Rosling A."/>
        </authorList>
    </citation>
    <scope>NUCLEOTIDE SEQUENCE</scope>
    <source>
        <strain evidence="1">IN212</strain>
    </source>
</reference>
<dbReference type="AlphaFoldDB" id="A0A9N9CXE6"/>
<dbReference type="OrthoDB" id="2371796at2759"/>
<dbReference type="InterPro" id="IPR032675">
    <property type="entry name" value="LRR_dom_sf"/>
</dbReference>
<gene>
    <name evidence="1" type="ORF">RFULGI_LOCUS7250</name>
</gene>
<protein>
    <submittedName>
        <fullName evidence="1">1804_t:CDS:1</fullName>
    </submittedName>
</protein>
<name>A0A9N9CXE6_9GLOM</name>
<dbReference type="Gene3D" id="3.80.10.10">
    <property type="entry name" value="Ribonuclease Inhibitor"/>
    <property type="match status" value="1"/>
</dbReference>
<evidence type="ECO:0000313" key="1">
    <source>
        <dbReference type="EMBL" id="CAG8618087.1"/>
    </source>
</evidence>
<accession>A0A9N9CXE6</accession>
<comment type="caution">
    <text evidence="1">The sequence shown here is derived from an EMBL/GenBank/DDBJ whole genome shotgun (WGS) entry which is preliminary data.</text>
</comment>
<keyword evidence="2" id="KW-1185">Reference proteome</keyword>
<organism evidence="1 2">
    <name type="scientific">Racocetra fulgida</name>
    <dbReference type="NCBI Taxonomy" id="60492"/>
    <lineage>
        <taxon>Eukaryota</taxon>
        <taxon>Fungi</taxon>
        <taxon>Fungi incertae sedis</taxon>
        <taxon>Mucoromycota</taxon>
        <taxon>Glomeromycotina</taxon>
        <taxon>Glomeromycetes</taxon>
        <taxon>Diversisporales</taxon>
        <taxon>Gigasporaceae</taxon>
        <taxon>Racocetra</taxon>
    </lineage>
</organism>
<sequence>MAPLPVECLFDIFKHVDDIKTLYSIVLTNRTWCREAVHLLWSDPFRSTKKRNKNIYKIVTILLSYTEPGYKSFLRVHKKKLNIPKATTFNYPQFIKNIDFAILFSSIRQWIKKHNRMRPKLREDYFINNDSEYASFFEFDDYFDVREQERLAFAQAIFEVILNNSSSIKKLLIRLPDNSDYLSSCLGAYFEELFTAPEAIQQLSNLEHFECSGNFLKADFVRDVMEYACNIKTFTLELSEDDYGPIEQLSCGISKQKSLETLRLICNDEDDLTEIFKSLNGISGSLRSLEVTNGILDSDLSGEYLEKCFQLRNLTFTNLDVFGEKKPFVNAVFPHLEELSFTDTYFDLESDIKEDHHCEIITQIIQNNGRSLKSLSILVYWNICPGFPNTISQNCQNLRNFTIRINSFELIPYLFDILRECQNLETLSILGTLKDVLIVDVFMMDFTQLLQPKLRFLDVTSWVFGQKQFITLLDSWPGPLGSLKCNVCIKGIKDFKDFQNLVQKYLRRKNKMLTKSKFRRIGKYWLVDVEWH</sequence>
<dbReference type="EMBL" id="CAJVPZ010010266">
    <property type="protein sequence ID" value="CAG8618087.1"/>
    <property type="molecule type" value="Genomic_DNA"/>
</dbReference>
<dbReference type="Proteomes" id="UP000789396">
    <property type="component" value="Unassembled WGS sequence"/>
</dbReference>
<dbReference type="SUPFAM" id="SSF52047">
    <property type="entry name" value="RNI-like"/>
    <property type="match status" value="1"/>
</dbReference>
<proteinExistence type="predicted"/>
<evidence type="ECO:0000313" key="2">
    <source>
        <dbReference type="Proteomes" id="UP000789396"/>
    </source>
</evidence>